<reference evidence="2 3" key="1">
    <citation type="submission" date="2013-11" db="EMBL/GenBank/DDBJ databases">
        <title>Single cell genomics of uncultured Tannerella BU063 (oral taxon 286).</title>
        <authorList>
            <person name="Beall C.J."/>
            <person name="Campbell A.G."/>
            <person name="Griffen A.L."/>
            <person name="Podar M."/>
            <person name="Leys E.J."/>
        </authorList>
    </citation>
    <scope>NUCLEOTIDE SEQUENCE [LARGE SCALE GENOMIC DNA]</scope>
    <source>
        <strain evidence="2">Cell 2</strain>
    </source>
</reference>
<feature type="chain" id="PRO_5004813191" description="DUF4198 domain-containing protein" evidence="1">
    <location>
        <begin position="27"/>
        <end position="245"/>
    </location>
</feature>
<dbReference type="Proteomes" id="UP000018837">
    <property type="component" value="Unassembled WGS sequence"/>
</dbReference>
<evidence type="ECO:0000256" key="1">
    <source>
        <dbReference type="SAM" id="SignalP"/>
    </source>
</evidence>
<dbReference type="PATRIC" id="fig|1411148.3.peg.2187"/>
<protein>
    <recommendedName>
        <fullName evidence="4">DUF4198 domain-containing protein</fullName>
    </recommendedName>
</protein>
<keyword evidence="1" id="KW-0732">Signal</keyword>
<dbReference type="AlphaFoldDB" id="W2C2Z8"/>
<evidence type="ECO:0008006" key="4">
    <source>
        <dbReference type="Google" id="ProtNLM"/>
    </source>
</evidence>
<gene>
    <name evidence="2" type="ORF">N425_13080</name>
</gene>
<name>W2C2Z8_9BACT</name>
<evidence type="ECO:0000313" key="2">
    <source>
        <dbReference type="EMBL" id="ETK00857.1"/>
    </source>
</evidence>
<sequence>MNKRLHNLSLAALLALLLLLPTATKAHTTWIDTPFEGHIGQPQTVRIFFGEFSLRMISPADRWFSDIANCRLTLLAPDGTPIPLEKAPTDSCYTASFTPTAEGWYLLYFEHTVRDLYEGMRITYGAQSWVRVGHPDGPPTVASPFSHGRLFLPPAEPFRLDQPAAVTLTEGGQLAPSRRLTLTSDKGWRKNLRSDATTAIASTPLLFPADYLFEWTDNPPITDPAQRISTDHQSDYITLNYLFRP</sequence>
<dbReference type="EMBL" id="AYUF01000495">
    <property type="protein sequence ID" value="ETK00857.1"/>
    <property type="molecule type" value="Genomic_DNA"/>
</dbReference>
<comment type="caution">
    <text evidence="2">The sequence shown here is derived from an EMBL/GenBank/DDBJ whole genome shotgun (WGS) entry which is preliminary data.</text>
</comment>
<accession>W2C2Z8</accession>
<feature type="signal peptide" evidence="1">
    <location>
        <begin position="1"/>
        <end position="26"/>
    </location>
</feature>
<proteinExistence type="predicted"/>
<evidence type="ECO:0000313" key="3">
    <source>
        <dbReference type="Proteomes" id="UP000018837"/>
    </source>
</evidence>
<organism evidence="2 3">
    <name type="scientific">Tannerella sp. oral taxon BU063 isolate Cell 2</name>
    <dbReference type="NCBI Taxonomy" id="1411148"/>
    <lineage>
        <taxon>Bacteria</taxon>
        <taxon>Pseudomonadati</taxon>
        <taxon>Bacteroidota</taxon>
        <taxon>Bacteroidia</taxon>
        <taxon>Bacteroidales</taxon>
        <taxon>Tannerellaceae</taxon>
        <taxon>Tannerella</taxon>
    </lineage>
</organism>